<protein>
    <submittedName>
        <fullName evidence="2">Uncharacterized protein</fullName>
    </submittedName>
</protein>
<gene>
    <name evidence="2" type="ORF">pVAPB1413_0723</name>
    <name evidence="1" type="ORF">pVAPB1475_0721</name>
    <name evidence="3" type="ORF">pVAPB1533_0723</name>
</gene>
<dbReference type="EMBL" id="KX443407">
    <property type="protein sequence ID" value="ARX60666.1"/>
    <property type="molecule type" value="Genomic_DNA"/>
</dbReference>
<dbReference type="EMBL" id="KX443397">
    <property type="protein sequence ID" value="ARX59598.1"/>
    <property type="molecule type" value="Genomic_DNA"/>
</dbReference>
<geneLocation type="plasmid" evidence="2">
    <name>pVAPB1413</name>
</geneLocation>
<evidence type="ECO:0000313" key="2">
    <source>
        <dbReference type="EMBL" id="ARX60560.1"/>
    </source>
</evidence>
<evidence type="ECO:0000313" key="3">
    <source>
        <dbReference type="EMBL" id="ARX60666.1"/>
    </source>
</evidence>
<organism evidence="2">
    <name type="scientific">Rhodococcus hoagii</name>
    <name type="common">Corynebacterium equii</name>
    <dbReference type="NCBI Taxonomy" id="43767"/>
    <lineage>
        <taxon>Bacteria</taxon>
        <taxon>Bacillati</taxon>
        <taxon>Actinomycetota</taxon>
        <taxon>Actinomycetes</taxon>
        <taxon>Mycobacteriales</taxon>
        <taxon>Nocardiaceae</taxon>
        <taxon>Prescottella</taxon>
    </lineage>
</organism>
<accession>A0A1Z1UYJ7</accession>
<dbReference type="AlphaFoldDB" id="A0A1Z1UYJ7"/>
<name>A0A1Z1UYJ7_RHOHA</name>
<evidence type="ECO:0000313" key="1">
    <source>
        <dbReference type="EMBL" id="ARX59598.1"/>
    </source>
</evidence>
<proteinExistence type="predicted"/>
<sequence>MLLTPPQTVPSILRPIIVDEHDVDEFGEDPVARCDAEDRHPLIGGPVLEIAKKSGDAFARP</sequence>
<keyword evidence="2" id="KW-0614">Plasmid</keyword>
<dbReference type="EMBL" id="KX443406">
    <property type="protein sequence ID" value="ARX60560.1"/>
    <property type="molecule type" value="Genomic_DNA"/>
</dbReference>
<geneLocation type="plasmid" evidence="3">
    <name>PVAPB1533</name>
</geneLocation>
<geneLocation type="plasmid" evidence="1">
    <name>pVAPB1475</name>
</geneLocation>
<reference evidence="2" key="1">
    <citation type="journal article" date="2017" name="Genome Biol. Evol.">
        <title>Comparative Genomics of Rhodococcus equi Virulence Plasmids Indicates Host-Driven Evolution of the vap Pathogenicity Island.</title>
        <authorList>
            <person name="MacArthur I."/>
            <person name="Anastasi E."/>
            <person name="Alvarez S."/>
            <person name="Scortti M."/>
            <person name="Vazquez-Boland J.A."/>
        </authorList>
    </citation>
    <scope>NUCLEOTIDE SEQUENCE</scope>
    <source>
        <strain evidence="2">PAM1413</strain>
        <strain evidence="1">PAM1475</strain>
        <strain evidence="3">PAM1533</strain>
        <plasmid evidence="2">pVAPB1413</plasmid>
        <plasmid evidence="1">pVAPB1475</plasmid>
        <plasmid evidence="3">PVAPB1533</plasmid>
    </source>
</reference>